<dbReference type="PROSITE" id="PS50893">
    <property type="entry name" value="ABC_TRANSPORTER_2"/>
    <property type="match status" value="1"/>
</dbReference>
<protein>
    <submittedName>
        <fullName evidence="5">Molybdenum transport ATP-binding protein ModC</fullName>
    </submittedName>
</protein>
<dbReference type="OrthoDB" id="9112331at2"/>
<dbReference type="Pfam" id="PF03459">
    <property type="entry name" value="TOBE"/>
    <property type="match status" value="1"/>
</dbReference>
<dbReference type="SMART" id="SM00382">
    <property type="entry name" value="AAA"/>
    <property type="match status" value="1"/>
</dbReference>
<dbReference type="InterPro" id="IPR003439">
    <property type="entry name" value="ABC_transporter-like_ATP-bd"/>
</dbReference>
<organism evidence="5 6">
    <name type="scientific">Euzebya pacifica</name>
    <dbReference type="NCBI Taxonomy" id="1608957"/>
    <lineage>
        <taxon>Bacteria</taxon>
        <taxon>Bacillati</taxon>
        <taxon>Actinomycetota</taxon>
        <taxon>Nitriliruptoria</taxon>
        <taxon>Euzebyales</taxon>
    </lineage>
</organism>
<keyword evidence="3 5" id="KW-0067">ATP-binding</keyword>
<dbReference type="InterPro" id="IPR005116">
    <property type="entry name" value="Transp-assoc_OB_typ1"/>
</dbReference>
<dbReference type="PANTHER" id="PTHR43514:SF1">
    <property type="entry name" value="SULFATE_THIOSULFATE IMPORT ATP-BINDING PROTEIN CYSA"/>
    <property type="match status" value="1"/>
</dbReference>
<evidence type="ECO:0000256" key="3">
    <source>
        <dbReference type="ARBA" id="ARBA00022840"/>
    </source>
</evidence>
<dbReference type="InterPro" id="IPR008995">
    <property type="entry name" value="Mo/tungstate-bd_C_term_dom"/>
</dbReference>
<sequence length="353" mass="37193">MSERGRGDLQVHVVVPDRDVDVAFTAEPGEVIGVVGPSGAGKTTVLRAIAGLDRPHGGTVALGDEVWDDGGRRRVATADRRVGLVLAEPLLLPHLDVRTNVAIALDAGVGGPDALADADGWIDALGLGEIGHHRADTLSTGQAQRVSLGRALASDPRVLLLDEPLANLDIRTRAEVRRLLSTVLHRIEGPTVIVTHDPVDAYALADRLVVVEDGTVSQAGDLRAVTRRPRTDWVAALVGLNLYRGRVEDGRFHLDDSDQSLAVATDVRGPALATILPRAVSLHRGRPSGSPRNVWHGGVVSVDGRAGRMRVSIAGRVPIVAEVTATAVADLELGRGGGIWVSVKATEIDVFAD</sequence>
<dbReference type="Proteomes" id="UP000264006">
    <property type="component" value="Chromosome"/>
</dbReference>
<evidence type="ECO:0000259" key="4">
    <source>
        <dbReference type="PROSITE" id="PS50893"/>
    </source>
</evidence>
<dbReference type="Pfam" id="PF00005">
    <property type="entry name" value="ABC_tran"/>
    <property type="match status" value="1"/>
</dbReference>
<dbReference type="GO" id="GO:0005524">
    <property type="term" value="F:ATP binding"/>
    <property type="evidence" value="ECO:0007669"/>
    <property type="project" value="UniProtKB-KW"/>
</dbReference>
<dbReference type="Gene3D" id="2.40.50.100">
    <property type="match status" value="1"/>
</dbReference>
<evidence type="ECO:0000313" key="5">
    <source>
        <dbReference type="EMBL" id="AXV05607.1"/>
    </source>
</evidence>
<dbReference type="SUPFAM" id="SSF50331">
    <property type="entry name" value="MOP-like"/>
    <property type="match status" value="1"/>
</dbReference>
<dbReference type="KEGG" id="euz:DVS28_a0906"/>
<dbReference type="SUPFAM" id="SSF52540">
    <property type="entry name" value="P-loop containing nucleoside triphosphate hydrolases"/>
    <property type="match status" value="1"/>
</dbReference>
<gene>
    <name evidence="5" type="ORF">DVS28_a0906</name>
</gene>
<dbReference type="EMBL" id="CP031165">
    <property type="protein sequence ID" value="AXV05607.1"/>
    <property type="molecule type" value="Genomic_DNA"/>
</dbReference>
<dbReference type="PANTHER" id="PTHR43514">
    <property type="entry name" value="ABC TRANSPORTER I FAMILY MEMBER 10"/>
    <property type="match status" value="1"/>
</dbReference>
<proteinExistence type="predicted"/>
<dbReference type="InterPro" id="IPR003593">
    <property type="entry name" value="AAA+_ATPase"/>
</dbReference>
<dbReference type="GO" id="GO:0016887">
    <property type="term" value="F:ATP hydrolysis activity"/>
    <property type="evidence" value="ECO:0007669"/>
    <property type="project" value="InterPro"/>
</dbReference>
<keyword evidence="1" id="KW-0813">Transport</keyword>
<accession>A0A346XTR0</accession>
<name>A0A346XTR0_9ACTN</name>
<dbReference type="Gene3D" id="3.40.50.300">
    <property type="entry name" value="P-loop containing nucleotide triphosphate hydrolases"/>
    <property type="match status" value="1"/>
</dbReference>
<evidence type="ECO:0000256" key="2">
    <source>
        <dbReference type="ARBA" id="ARBA00022741"/>
    </source>
</evidence>
<dbReference type="AlphaFoldDB" id="A0A346XTR0"/>
<dbReference type="InterPro" id="IPR050334">
    <property type="entry name" value="Molybdenum_import_ModC"/>
</dbReference>
<keyword evidence="2" id="KW-0547">Nucleotide-binding</keyword>
<reference evidence="5 6" key="1">
    <citation type="submission" date="2018-09" db="EMBL/GenBank/DDBJ databases">
        <title>Complete genome sequence of Euzebya sp. DY32-46 isolated from seawater of Pacific Ocean.</title>
        <authorList>
            <person name="Xu L."/>
            <person name="Wu Y.-H."/>
            <person name="Xu X.-W."/>
        </authorList>
    </citation>
    <scope>NUCLEOTIDE SEQUENCE [LARGE SCALE GENOMIC DNA]</scope>
    <source>
        <strain evidence="5 6">DY32-46</strain>
    </source>
</reference>
<evidence type="ECO:0000256" key="1">
    <source>
        <dbReference type="ARBA" id="ARBA00022448"/>
    </source>
</evidence>
<dbReference type="InterPro" id="IPR027417">
    <property type="entry name" value="P-loop_NTPase"/>
</dbReference>
<evidence type="ECO:0000313" key="6">
    <source>
        <dbReference type="Proteomes" id="UP000264006"/>
    </source>
</evidence>
<feature type="domain" description="ABC transporter" evidence="4">
    <location>
        <begin position="4"/>
        <end position="238"/>
    </location>
</feature>
<dbReference type="RefSeq" id="WP_114590393.1">
    <property type="nucleotide sequence ID" value="NZ_CP031165.1"/>
</dbReference>
<keyword evidence="6" id="KW-1185">Reference proteome</keyword>